<dbReference type="EMBL" id="CAUJNA010000633">
    <property type="protein sequence ID" value="CAJ1379454.1"/>
    <property type="molecule type" value="Genomic_DNA"/>
</dbReference>
<reference evidence="1" key="1">
    <citation type="submission" date="2023-08" db="EMBL/GenBank/DDBJ databases">
        <authorList>
            <person name="Chen Y."/>
            <person name="Shah S."/>
            <person name="Dougan E. K."/>
            <person name="Thang M."/>
            <person name="Chan C."/>
        </authorList>
    </citation>
    <scope>NUCLEOTIDE SEQUENCE</scope>
</reference>
<evidence type="ECO:0000313" key="2">
    <source>
        <dbReference type="Proteomes" id="UP001178507"/>
    </source>
</evidence>
<protein>
    <recommendedName>
        <fullName evidence="3">C3H1-type domain-containing protein</fullName>
    </recommendedName>
</protein>
<comment type="caution">
    <text evidence="1">The sequence shown here is derived from an EMBL/GenBank/DDBJ whole genome shotgun (WGS) entry which is preliminary data.</text>
</comment>
<evidence type="ECO:0008006" key="3">
    <source>
        <dbReference type="Google" id="ProtNLM"/>
    </source>
</evidence>
<organism evidence="1 2">
    <name type="scientific">Effrenium voratum</name>
    <dbReference type="NCBI Taxonomy" id="2562239"/>
    <lineage>
        <taxon>Eukaryota</taxon>
        <taxon>Sar</taxon>
        <taxon>Alveolata</taxon>
        <taxon>Dinophyceae</taxon>
        <taxon>Suessiales</taxon>
        <taxon>Symbiodiniaceae</taxon>
        <taxon>Effrenium</taxon>
    </lineage>
</organism>
<gene>
    <name evidence="1" type="ORF">EVOR1521_LOCUS7693</name>
</gene>
<dbReference type="AlphaFoldDB" id="A0AA36MT93"/>
<keyword evidence="2" id="KW-1185">Reference proteome</keyword>
<name>A0AA36MT93_9DINO</name>
<dbReference type="Proteomes" id="UP001178507">
    <property type="component" value="Unassembled WGS sequence"/>
</dbReference>
<sequence length="222" mass="24317">MPFRYYLTFIDETEVGSDGGSSQIRAKSLPPLTVSQQEEEQDVLQQLVAALPERAAHLQPLAPQAPQVVNEGSRGHPDICRRPCIRMARGNCEAGRACGFCHLPHTAPKIHLNKPLREYLGSLTDALRLAVLMPHFQERLPQLARAQELLEVMRQESFAGPATNGPRPGGKRGQLDQQLQRMNLAGLFGFLGANHFKGASQIPAIAMEVLESLRAAEPATMA</sequence>
<evidence type="ECO:0000313" key="1">
    <source>
        <dbReference type="EMBL" id="CAJ1379454.1"/>
    </source>
</evidence>
<accession>A0AA36MT93</accession>
<proteinExistence type="predicted"/>
<dbReference type="EMBL" id="CAUJNA010000633">
    <property type="protein sequence ID" value="CAJ1379452.1"/>
    <property type="molecule type" value="Genomic_DNA"/>
</dbReference>